<keyword evidence="2" id="KW-1185">Reference proteome</keyword>
<proteinExistence type="predicted"/>
<dbReference type="Proteomes" id="UP000070467">
    <property type="component" value="Unassembled WGS sequence"/>
</dbReference>
<gene>
    <name evidence="1" type="ORF">HMPREF1871_00625</name>
</gene>
<organism evidence="1 2">
    <name type="scientific">Gemelliphila asaccharolytica</name>
    <dbReference type="NCBI Taxonomy" id="502393"/>
    <lineage>
        <taxon>Bacteria</taxon>
        <taxon>Bacillati</taxon>
        <taxon>Bacillota</taxon>
        <taxon>Bacilli</taxon>
        <taxon>Bacillales</taxon>
        <taxon>Gemellaceae</taxon>
        <taxon>Gemelliphila</taxon>
    </lineage>
</organism>
<evidence type="ECO:0000313" key="2">
    <source>
        <dbReference type="Proteomes" id="UP000070467"/>
    </source>
</evidence>
<comment type="caution">
    <text evidence="1">The sequence shown here is derived from an EMBL/GenBank/DDBJ whole genome shotgun (WGS) entry which is preliminary data.</text>
</comment>
<sequence>MESFLFLFLLLLKYQKEVIIYLKIMNLLNIFLKAKIKSLAKLIAKLIKFFKGD</sequence>
<evidence type="ECO:0000313" key="1">
    <source>
        <dbReference type="EMBL" id="KXB58115.1"/>
    </source>
</evidence>
<name>A0ABR5TM03_9BACL</name>
<protein>
    <submittedName>
        <fullName evidence="1">Uncharacterized protein</fullName>
    </submittedName>
</protein>
<dbReference type="RefSeq" id="WP_157058046.1">
    <property type="nucleotide sequence ID" value="NZ_KQ959874.1"/>
</dbReference>
<dbReference type="EMBL" id="LSDB01000021">
    <property type="protein sequence ID" value="KXB58115.1"/>
    <property type="molecule type" value="Genomic_DNA"/>
</dbReference>
<reference evidence="1 2" key="1">
    <citation type="submission" date="2016-01" db="EMBL/GenBank/DDBJ databases">
        <authorList>
            <person name="Mitreva M."/>
            <person name="Pepin K.H."/>
            <person name="Mihindukulasuriya K.A."/>
            <person name="Fulton R."/>
            <person name="Fronick C."/>
            <person name="O'Laughlin M."/>
            <person name="Miner T."/>
            <person name="Herter B."/>
            <person name="Rosa B.A."/>
            <person name="Cordes M."/>
            <person name="Tomlinson C."/>
            <person name="Wollam A."/>
            <person name="Palsikar V.B."/>
            <person name="Mardis E.R."/>
            <person name="Wilson R.K."/>
        </authorList>
    </citation>
    <scope>NUCLEOTIDE SEQUENCE [LARGE SCALE GENOMIC DNA]</scope>
    <source>
        <strain evidence="1 2">KA00071</strain>
    </source>
</reference>
<accession>A0ABR5TM03</accession>